<protein>
    <submittedName>
        <fullName evidence="1">CLUMA_CG019724, isoform A</fullName>
    </submittedName>
</protein>
<organism evidence="1 2">
    <name type="scientific">Clunio marinus</name>
    <dbReference type="NCBI Taxonomy" id="568069"/>
    <lineage>
        <taxon>Eukaryota</taxon>
        <taxon>Metazoa</taxon>
        <taxon>Ecdysozoa</taxon>
        <taxon>Arthropoda</taxon>
        <taxon>Hexapoda</taxon>
        <taxon>Insecta</taxon>
        <taxon>Pterygota</taxon>
        <taxon>Neoptera</taxon>
        <taxon>Endopterygota</taxon>
        <taxon>Diptera</taxon>
        <taxon>Nematocera</taxon>
        <taxon>Chironomoidea</taxon>
        <taxon>Chironomidae</taxon>
        <taxon>Clunio</taxon>
    </lineage>
</organism>
<sequence length="80" mass="9444">MVFFSIIQMKPLLTEPKNYFNFSFAIIDFFELLSDFMVGFREPAELMIKRQNSHKTLFFPLFAFLYPDSYLVGRSSQTLA</sequence>
<keyword evidence="2" id="KW-1185">Reference proteome</keyword>
<evidence type="ECO:0000313" key="2">
    <source>
        <dbReference type="Proteomes" id="UP000183832"/>
    </source>
</evidence>
<dbReference type="AlphaFoldDB" id="A0A1J1J2Q8"/>
<accession>A0A1J1J2Q8</accession>
<proteinExistence type="predicted"/>
<dbReference type="Proteomes" id="UP000183832">
    <property type="component" value="Unassembled WGS sequence"/>
</dbReference>
<evidence type="ECO:0000313" key="1">
    <source>
        <dbReference type="EMBL" id="CRL06656.1"/>
    </source>
</evidence>
<reference evidence="1 2" key="1">
    <citation type="submission" date="2015-04" db="EMBL/GenBank/DDBJ databases">
        <authorList>
            <person name="Syromyatnikov M.Y."/>
            <person name="Popov V.N."/>
        </authorList>
    </citation>
    <scope>NUCLEOTIDE SEQUENCE [LARGE SCALE GENOMIC DNA]</scope>
</reference>
<dbReference type="EMBL" id="CVRI01000067">
    <property type="protein sequence ID" value="CRL06656.1"/>
    <property type="molecule type" value="Genomic_DNA"/>
</dbReference>
<gene>
    <name evidence="1" type="ORF">CLUMA_CG019724</name>
</gene>
<name>A0A1J1J2Q8_9DIPT</name>